<dbReference type="GO" id="GO:0051082">
    <property type="term" value="F:unfolded protein binding"/>
    <property type="evidence" value="ECO:0007669"/>
    <property type="project" value="TreeGrafter"/>
</dbReference>
<name>A0AAF5HYX5_STRER</name>
<keyword evidence="9" id="KW-0687">Ribonucleoprotein</keyword>
<dbReference type="InterPro" id="IPR009018">
    <property type="entry name" value="Signal_recog_particle_SRP9/14"/>
</dbReference>
<protein>
    <recommendedName>
        <fullName evidence="4">Signal recognition particle 14 kDa protein</fullName>
    </recommendedName>
    <alternativeName>
        <fullName evidence="10">Hsp90 chaperone protein kinase-targeting subunit</fullName>
    </alternativeName>
</protein>
<feature type="domain" description="Cdc37 N-terminal" evidence="15">
    <location>
        <begin position="2"/>
        <end position="125"/>
    </location>
</feature>
<dbReference type="GO" id="GO:0019901">
    <property type="term" value="F:protein kinase binding"/>
    <property type="evidence" value="ECO:0007669"/>
    <property type="project" value="InterPro"/>
</dbReference>
<comment type="subcellular location">
    <subcellularLocation>
        <location evidence="1">Cytoplasm</location>
    </subcellularLocation>
</comment>
<dbReference type="InterPro" id="IPR013855">
    <property type="entry name" value="Cdc37_N_dom"/>
</dbReference>
<keyword evidence="5" id="KW-0963">Cytoplasm</keyword>
<dbReference type="GO" id="GO:0006457">
    <property type="term" value="P:protein folding"/>
    <property type="evidence" value="ECO:0007669"/>
    <property type="project" value="TreeGrafter"/>
</dbReference>
<comment type="similarity">
    <text evidence="3">Belongs to the SRP14 family.</text>
</comment>
<dbReference type="SMART" id="SM01070">
    <property type="entry name" value="CDC37_M"/>
    <property type="match status" value="1"/>
</dbReference>
<dbReference type="GO" id="GO:0031072">
    <property type="term" value="F:heat shock protein binding"/>
    <property type="evidence" value="ECO:0007669"/>
    <property type="project" value="TreeGrafter"/>
</dbReference>
<feature type="region of interest" description="Disordered" evidence="12">
    <location>
        <begin position="1"/>
        <end position="27"/>
    </location>
</feature>
<dbReference type="SMART" id="SM01069">
    <property type="entry name" value="CDC37_C"/>
    <property type="match status" value="1"/>
</dbReference>
<evidence type="ECO:0000256" key="9">
    <source>
        <dbReference type="ARBA" id="ARBA00023274"/>
    </source>
</evidence>
<feature type="region of interest" description="Disordered" evidence="12">
    <location>
        <begin position="347"/>
        <end position="368"/>
    </location>
</feature>
<proteinExistence type="inferred from homology"/>
<dbReference type="InterPro" id="IPR003210">
    <property type="entry name" value="Signal_recog_particle_SRP14"/>
</dbReference>
<dbReference type="GO" id="GO:0050821">
    <property type="term" value="P:protein stabilization"/>
    <property type="evidence" value="ECO:0007669"/>
    <property type="project" value="TreeGrafter"/>
</dbReference>
<dbReference type="Proteomes" id="UP000035681">
    <property type="component" value="Unplaced"/>
</dbReference>
<keyword evidence="6" id="KW-0694">RNA-binding</keyword>
<keyword evidence="7" id="KW-0733">Signal recognition particle</keyword>
<evidence type="ECO:0000259" key="13">
    <source>
        <dbReference type="SMART" id="SM01069"/>
    </source>
</evidence>
<evidence type="ECO:0000256" key="4">
    <source>
        <dbReference type="ARBA" id="ARBA00017926"/>
    </source>
</evidence>
<feature type="compositionally biased region" description="Basic and acidic residues" evidence="12">
    <location>
        <begin position="355"/>
        <end position="368"/>
    </location>
</feature>
<dbReference type="GO" id="GO:0005786">
    <property type="term" value="C:signal recognition particle, endoplasmic reticulum targeting"/>
    <property type="evidence" value="ECO:0007669"/>
    <property type="project" value="UniProtKB-KW"/>
</dbReference>
<dbReference type="Gene3D" id="1.20.58.610">
    <property type="entry name" value="Cdc37, Hsp90 binding domain"/>
    <property type="match status" value="1"/>
</dbReference>
<keyword evidence="8" id="KW-0143">Chaperone</keyword>
<evidence type="ECO:0000256" key="11">
    <source>
        <dbReference type="SAM" id="Coils"/>
    </source>
</evidence>
<dbReference type="SUPFAM" id="SSF101391">
    <property type="entry name" value="Hsp90 co-chaperone CDC37"/>
    <property type="match status" value="1"/>
</dbReference>
<evidence type="ECO:0000256" key="3">
    <source>
        <dbReference type="ARBA" id="ARBA00010349"/>
    </source>
</evidence>
<dbReference type="InterPro" id="IPR013873">
    <property type="entry name" value="Cdc37_C"/>
</dbReference>
<sequence>MPIDYSKWGKIEVSDDEDDTHPNIDTPSLFRWRHQARVERMAEQEKQKKDLENEKKDINIHITELKAKLEDTTLDDTQKDEYQKKLDAFLKQLNDFKDKEKKFEEMLAKQPWNVDTISTEKFSKSRINKKNKDSYKPKTPEDAYENMQSVLAKYKKEIETYKKCNGISEVSNCLRTYPEIVCEEVANYLTLEALNHAIMEEEPDLVRIATNVQYMQYIIQLAGELKIPPNTYVMVNRFFDKVMQTNEAFKRDHAIQLDEFLNKLRHRGKVKRDEALQEIEAEEKAERIKNSPKGIDPIEVLESLPEEMRICFEERDIEKLQRVATTMDPEVFKHHFQRCKDSGLWVTNEDDSNEDDGRKKPVSRDPTKALQENKKKLCLFRATIGSKKISTVVEAENVERFHNTYVNVVRGNATSLQKDILEKRTLAQKKTKRTV</sequence>
<evidence type="ECO:0000259" key="14">
    <source>
        <dbReference type="SMART" id="SM01070"/>
    </source>
</evidence>
<accession>A0AAF5HYX5</accession>
<dbReference type="SMART" id="SM01071">
    <property type="entry name" value="CDC37_N"/>
    <property type="match status" value="1"/>
</dbReference>
<reference evidence="17" key="1">
    <citation type="submission" date="2024-02" db="UniProtKB">
        <authorList>
            <consortium name="WormBaseParasite"/>
        </authorList>
    </citation>
    <scope>IDENTIFICATION</scope>
</reference>
<evidence type="ECO:0000256" key="2">
    <source>
        <dbReference type="ARBA" id="ARBA00006222"/>
    </source>
</evidence>
<evidence type="ECO:0000256" key="12">
    <source>
        <dbReference type="SAM" id="MobiDB-lite"/>
    </source>
</evidence>
<organism evidence="16 17">
    <name type="scientific">Strongyloides stercoralis</name>
    <name type="common">Threadworm</name>
    <dbReference type="NCBI Taxonomy" id="6248"/>
    <lineage>
        <taxon>Eukaryota</taxon>
        <taxon>Metazoa</taxon>
        <taxon>Ecdysozoa</taxon>
        <taxon>Nematoda</taxon>
        <taxon>Chromadorea</taxon>
        <taxon>Rhabditida</taxon>
        <taxon>Tylenchina</taxon>
        <taxon>Panagrolaimomorpha</taxon>
        <taxon>Strongyloidoidea</taxon>
        <taxon>Strongyloididae</taxon>
        <taxon>Strongyloides</taxon>
    </lineage>
</organism>
<comment type="similarity">
    <text evidence="2">Belongs to the CDC37 family.</text>
</comment>
<dbReference type="AlphaFoldDB" id="A0AAF5HYX5"/>
<evidence type="ECO:0000256" key="8">
    <source>
        <dbReference type="ARBA" id="ARBA00023186"/>
    </source>
</evidence>
<evidence type="ECO:0000259" key="15">
    <source>
        <dbReference type="SMART" id="SM01071"/>
    </source>
</evidence>
<evidence type="ECO:0000313" key="17">
    <source>
        <dbReference type="WBParaSite" id="TCONS_00003707.p1"/>
    </source>
</evidence>
<dbReference type="InterPro" id="IPR013874">
    <property type="entry name" value="Cdc37_Hsp90-bd"/>
</dbReference>
<dbReference type="GO" id="GO:0008312">
    <property type="term" value="F:7S RNA binding"/>
    <property type="evidence" value="ECO:0007669"/>
    <property type="project" value="InterPro"/>
</dbReference>
<keyword evidence="16" id="KW-1185">Reference proteome</keyword>
<evidence type="ECO:0000256" key="1">
    <source>
        <dbReference type="ARBA" id="ARBA00004496"/>
    </source>
</evidence>
<dbReference type="PANTHER" id="PTHR12800:SF4">
    <property type="entry name" value="HSP90 CO-CHAPERONE CDC37"/>
    <property type="match status" value="1"/>
</dbReference>
<evidence type="ECO:0000256" key="7">
    <source>
        <dbReference type="ARBA" id="ARBA00023135"/>
    </source>
</evidence>
<evidence type="ECO:0000256" key="10">
    <source>
        <dbReference type="ARBA" id="ARBA00031396"/>
    </source>
</evidence>
<dbReference type="GO" id="GO:0030942">
    <property type="term" value="F:endoplasmic reticulum signal peptide binding"/>
    <property type="evidence" value="ECO:0007669"/>
    <property type="project" value="InterPro"/>
</dbReference>
<evidence type="ECO:0000256" key="6">
    <source>
        <dbReference type="ARBA" id="ARBA00022884"/>
    </source>
</evidence>
<dbReference type="InterPro" id="IPR038189">
    <property type="entry name" value="Cdc37_Hsp90-bd_sf"/>
</dbReference>
<evidence type="ECO:0000256" key="5">
    <source>
        <dbReference type="ARBA" id="ARBA00022490"/>
    </source>
</evidence>
<feature type="domain" description="Cdc37 C-terminal" evidence="13">
    <location>
        <begin position="289"/>
        <end position="376"/>
    </location>
</feature>
<dbReference type="WBParaSite" id="TCONS_00003707.p1">
    <property type="protein sequence ID" value="TCONS_00003707.p1"/>
    <property type="gene ID" value="XLOC_000162"/>
</dbReference>
<feature type="coiled-coil region" evidence="11">
    <location>
        <begin position="34"/>
        <end position="99"/>
    </location>
</feature>
<dbReference type="InterPro" id="IPR004918">
    <property type="entry name" value="Cdc37"/>
</dbReference>
<dbReference type="Pfam" id="PF03234">
    <property type="entry name" value="CDC37_N"/>
    <property type="match status" value="1"/>
</dbReference>
<dbReference type="Pfam" id="PF08565">
    <property type="entry name" value="CDC37_M"/>
    <property type="match status" value="1"/>
</dbReference>
<dbReference type="Gene3D" id="6.10.140.250">
    <property type="match status" value="1"/>
</dbReference>
<dbReference type="PANTHER" id="PTHR12800">
    <property type="entry name" value="CDC37-RELATED"/>
    <property type="match status" value="1"/>
</dbReference>
<evidence type="ECO:0000313" key="16">
    <source>
        <dbReference type="Proteomes" id="UP000035681"/>
    </source>
</evidence>
<dbReference type="GO" id="GO:0006614">
    <property type="term" value="P:SRP-dependent cotranslational protein targeting to membrane"/>
    <property type="evidence" value="ECO:0007669"/>
    <property type="project" value="InterPro"/>
</dbReference>
<dbReference type="GO" id="GO:0051087">
    <property type="term" value="F:protein-folding chaperone binding"/>
    <property type="evidence" value="ECO:0007669"/>
    <property type="project" value="TreeGrafter"/>
</dbReference>
<dbReference type="Pfam" id="PF02290">
    <property type="entry name" value="SRP14"/>
    <property type="match status" value="1"/>
</dbReference>
<dbReference type="SUPFAM" id="SSF54762">
    <property type="entry name" value="Signal recognition particle alu RNA binding heterodimer, SRP9/14"/>
    <property type="match status" value="1"/>
</dbReference>
<feature type="domain" description="Cdc37 Hsp90 binding" evidence="14">
    <location>
        <begin position="118"/>
        <end position="283"/>
    </location>
</feature>
<keyword evidence="11" id="KW-0175">Coiled coil</keyword>